<dbReference type="InterPro" id="IPR008900">
    <property type="entry name" value="Zot_N"/>
</dbReference>
<evidence type="ECO:0000256" key="1">
    <source>
        <dbReference type="SAM" id="MobiDB-lite"/>
    </source>
</evidence>
<gene>
    <name evidence="3" type="ORF">N7330_15865</name>
</gene>
<reference evidence="3" key="1">
    <citation type="submission" date="2022-09" db="EMBL/GenBank/DDBJ databases">
        <title>Intensive care unit water sources are persistently colonized with multi-drug resistant bacteria and are the site of extensive horizontal gene transfer of antibiotic resistance genes.</title>
        <authorList>
            <person name="Diorio-Toth L."/>
        </authorList>
    </citation>
    <scope>NUCLEOTIDE SEQUENCE</scope>
    <source>
        <strain evidence="3">GD04130</strain>
    </source>
</reference>
<dbReference type="Proteomes" id="UP001158297">
    <property type="component" value="Unassembled WGS sequence"/>
</dbReference>
<accession>A0AA42HUI1</accession>
<protein>
    <submittedName>
        <fullName evidence="3">Zonular occludens toxin</fullName>
    </submittedName>
</protein>
<dbReference type="AlphaFoldDB" id="A0AA42HUI1"/>
<dbReference type="InterPro" id="IPR027417">
    <property type="entry name" value="P-loop_NTPase"/>
</dbReference>
<evidence type="ECO:0000313" key="3">
    <source>
        <dbReference type="EMBL" id="MDH0364514.1"/>
    </source>
</evidence>
<evidence type="ECO:0000313" key="4">
    <source>
        <dbReference type="Proteomes" id="UP001158297"/>
    </source>
</evidence>
<dbReference type="Pfam" id="PF05707">
    <property type="entry name" value="Zot"/>
    <property type="match status" value="2"/>
</dbReference>
<name>A0AA42HUI1_9BURK</name>
<dbReference type="EMBL" id="JAODZU010000021">
    <property type="protein sequence ID" value="MDH0364514.1"/>
    <property type="molecule type" value="Genomic_DNA"/>
</dbReference>
<sequence>MINGLEGLMGGGKSYEAVRYHILPALQKGRKVITNLPLVMEAWEQLFPDLVHLIEIRTEAKPVLGTWDAEAANRGEFAFRVGEFKEERLRLVNDKPYLPPPKSKAPFSGVWCFYDEWRGKNGIGPLYVIDECHVSFPRSKPMKGIDTPDEVIQFFKLSRHFGVDMLLATQRFGSVHEDIRELIQIHHRVMKAIAFGEPNSYIKKTLNGYRGAEVSVATRKYESFYFKLYKSHTQGQQVQETEASDVTPFIKKWKRGTWAFCGFTAMYCVYAFWPSSAPEPKQVKEFRRDISSTPPGHYLEYDPQGKPVHVPPAQMAARHAPAQPKQDQVQPKEEPKPDGGPMDGKTLHLSGSSTFRGETIYIFEVSSGSQRILTLTSADLEEAGYRYKHLAHCMGTLTWKQGKELPVICDAPRLAAGIDSKPVVITDSSRGAAATTAQPSTPLPDPDYPHPLTAAAKTAQLVKAGAL</sequence>
<organism evidence="3 4">
    <name type="scientific">Comamonas aquatica</name>
    <dbReference type="NCBI Taxonomy" id="225991"/>
    <lineage>
        <taxon>Bacteria</taxon>
        <taxon>Pseudomonadati</taxon>
        <taxon>Pseudomonadota</taxon>
        <taxon>Betaproteobacteria</taxon>
        <taxon>Burkholderiales</taxon>
        <taxon>Comamonadaceae</taxon>
        <taxon>Comamonas</taxon>
    </lineage>
</organism>
<dbReference type="RefSeq" id="WP_279860510.1">
    <property type="nucleotide sequence ID" value="NZ_JAODZU010000021.1"/>
</dbReference>
<feature type="region of interest" description="Disordered" evidence="1">
    <location>
        <begin position="294"/>
        <end position="351"/>
    </location>
</feature>
<comment type="caution">
    <text evidence="3">The sequence shown here is derived from an EMBL/GenBank/DDBJ whole genome shotgun (WGS) entry which is preliminary data.</text>
</comment>
<dbReference type="Gene3D" id="3.40.50.300">
    <property type="entry name" value="P-loop containing nucleotide triphosphate hydrolases"/>
    <property type="match status" value="1"/>
</dbReference>
<evidence type="ECO:0000259" key="2">
    <source>
        <dbReference type="Pfam" id="PF05707"/>
    </source>
</evidence>
<feature type="domain" description="Zona occludens toxin N-terminal" evidence="2">
    <location>
        <begin position="117"/>
        <end position="236"/>
    </location>
</feature>
<proteinExistence type="predicted"/>
<feature type="region of interest" description="Disordered" evidence="1">
    <location>
        <begin position="428"/>
        <end position="450"/>
    </location>
</feature>
<feature type="domain" description="Zona occludens toxin N-terminal" evidence="2">
    <location>
        <begin position="5"/>
        <end position="57"/>
    </location>
</feature>